<evidence type="ECO:0000313" key="2">
    <source>
        <dbReference type="Proteomes" id="UP000528457"/>
    </source>
</evidence>
<proteinExistence type="predicted"/>
<dbReference type="RefSeq" id="WP_166843553.1">
    <property type="nucleotide sequence ID" value="NZ_JAAONY010000005.1"/>
</dbReference>
<dbReference type="EMBL" id="JACHHT010000005">
    <property type="protein sequence ID" value="MBB6523815.1"/>
    <property type="molecule type" value="Genomic_DNA"/>
</dbReference>
<accession>A0A7X0MY24</accession>
<dbReference type="InParanoid" id="A0A7X0MY24"/>
<dbReference type="AlphaFoldDB" id="A0A7X0MY24"/>
<evidence type="ECO:0000313" key="1">
    <source>
        <dbReference type="EMBL" id="MBB6523815.1"/>
    </source>
</evidence>
<dbReference type="InterPro" id="IPR010239">
    <property type="entry name" value="CHP02001"/>
</dbReference>
<sequence length="237" mass="25964">MDIRSISLITVLIFYSGQAISAESSANIALLSDYKFRGISQTDTSPAIQGGFDVAFDSGFYVGTWGSNVDFANSLELDIYAGFSGHVSESVSFDVGYLYYDYPGTTGNDDFAEVYASFSIEGFTLGGNYSDDYYNETGEAFYVYGDYEFEIAEGFSLALHYGFSDFDRRRSNAKPGEAVFLGGNADSYTDYNITLNKSFSGINFSLGYYDTDLNQTECGGSDSWCDGSFILSMAKDL</sequence>
<protein>
    <submittedName>
        <fullName evidence="1">Uncharacterized protein (TIGR02001 family)</fullName>
    </submittedName>
</protein>
<reference evidence="1 2" key="1">
    <citation type="submission" date="2020-08" db="EMBL/GenBank/DDBJ databases">
        <title>Genomic Encyclopedia of Type Strains, Phase IV (KMG-IV): sequencing the most valuable type-strain genomes for metagenomic binning, comparative biology and taxonomic classification.</title>
        <authorList>
            <person name="Goeker M."/>
        </authorList>
    </citation>
    <scope>NUCLEOTIDE SEQUENCE [LARGE SCALE GENOMIC DNA]</scope>
    <source>
        <strain evidence="1 2">DSM 22368</strain>
    </source>
</reference>
<keyword evidence="2" id="KW-1185">Reference proteome</keyword>
<organism evidence="1 2">
    <name type="scientific">Pseudoteredinibacter isoporae</name>
    <dbReference type="NCBI Taxonomy" id="570281"/>
    <lineage>
        <taxon>Bacteria</taxon>
        <taxon>Pseudomonadati</taxon>
        <taxon>Pseudomonadota</taxon>
        <taxon>Gammaproteobacteria</taxon>
        <taxon>Cellvibrionales</taxon>
        <taxon>Cellvibrionaceae</taxon>
        <taxon>Pseudoteredinibacter</taxon>
    </lineage>
</organism>
<dbReference type="Pfam" id="PF09694">
    <property type="entry name" value="Gcw_chp"/>
    <property type="match status" value="1"/>
</dbReference>
<dbReference type="SUPFAM" id="SSF56935">
    <property type="entry name" value="Porins"/>
    <property type="match status" value="1"/>
</dbReference>
<gene>
    <name evidence="1" type="ORF">HNR48_004130</name>
</gene>
<dbReference type="NCBIfam" id="TIGR02001">
    <property type="entry name" value="gcw_chp"/>
    <property type="match status" value="1"/>
</dbReference>
<name>A0A7X0MY24_9GAMM</name>
<comment type="caution">
    <text evidence="1">The sequence shown here is derived from an EMBL/GenBank/DDBJ whole genome shotgun (WGS) entry which is preliminary data.</text>
</comment>
<dbReference type="Proteomes" id="UP000528457">
    <property type="component" value="Unassembled WGS sequence"/>
</dbReference>